<feature type="DNA-binding region" description="H-T-H motif" evidence="4">
    <location>
        <begin position="39"/>
        <end position="58"/>
    </location>
</feature>
<dbReference type="Gene3D" id="1.10.357.10">
    <property type="entry name" value="Tetracycline Repressor, domain 2"/>
    <property type="match status" value="1"/>
</dbReference>
<proteinExistence type="predicted"/>
<dbReference type="Pfam" id="PF00440">
    <property type="entry name" value="TetR_N"/>
    <property type="match status" value="1"/>
</dbReference>
<evidence type="ECO:0000313" key="6">
    <source>
        <dbReference type="EMBL" id="MCE7004481.1"/>
    </source>
</evidence>
<name>A0ABS8ZCS4_9PSEU</name>
<dbReference type="InterPro" id="IPR009057">
    <property type="entry name" value="Homeodomain-like_sf"/>
</dbReference>
<comment type="caution">
    <text evidence="6">The sequence shown here is derived from an EMBL/GenBank/DDBJ whole genome shotgun (WGS) entry which is preliminary data.</text>
</comment>
<evidence type="ECO:0000256" key="2">
    <source>
        <dbReference type="ARBA" id="ARBA00023125"/>
    </source>
</evidence>
<dbReference type="Pfam" id="PF17754">
    <property type="entry name" value="TetR_C_14"/>
    <property type="match status" value="1"/>
</dbReference>
<keyword evidence="7" id="KW-1185">Reference proteome</keyword>
<organism evidence="6 7">
    <name type="scientific">Kibdelosporangium philippinense</name>
    <dbReference type="NCBI Taxonomy" id="211113"/>
    <lineage>
        <taxon>Bacteria</taxon>
        <taxon>Bacillati</taxon>
        <taxon>Actinomycetota</taxon>
        <taxon>Actinomycetes</taxon>
        <taxon>Pseudonocardiales</taxon>
        <taxon>Pseudonocardiaceae</taxon>
        <taxon>Kibdelosporangium</taxon>
    </lineage>
</organism>
<dbReference type="PROSITE" id="PS50977">
    <property type="entry name" value="HTH_TETR_2"/>
    <property type="match status" value="1"/>
</dbReference>
<accession>A0ABS8ZCS4</accession>
<dbReference type="PRINTS" id="PR00455">
    <property type="entry name" value="HTHTETR"/>
</dbReference>
<dbReference type="Proteomes" id="UP001521150">
    <property type="component" value="Unassembled WGS sequence"/>
</dbReference>
<dbReference type="SUPFAM" id="SSF46689">
    <property type="entry name" value="Homeodomain-like"/>
    <property type="match status" value="1"/>
</dbReference>
<dbReference type="InterPro" id="IPR023772">
    <property type="entry name" value="DNA-bd_HTH_TetR-type_CS"/>
</dbReference>
<keyword evidence="3" id="KW-0804">Transcription</keyword>
<dbReference type="InterPro" id="IPR041347">
    <property type="entry name" value="MftR_C"/>
</dbReference>
<evidence type="ECO:0000313" key="7">
    <source>
        <dbReference type="Proteomes" id="UP001521150"/>
    </source>
</evidence>
<evidence type="ECO:0000256" key="1">
    <source>
        <dbReference type="ARBA" id="ARBA00023015"/>
    </source>
</evidence>
<keyword evidence="1" id="KW-0805">Transcription regulation</keyword>
<dbReference type="PANTHER" id="PTHR30055">
    <property type="entry name" value="HTH-TYPE TRANSCRIPTIONAL REGULATOR RUTR"/>
    <property type="match status" value="1"/>
</dbReference>
<keyword evidence="2 4" id="KW-0238">DNA-binding</keyword>
<feature type="domain" description="HTH tetR-type" evidence="5">
    <location>
        <begin position="16"/>
        <end position="76"/>
    </location>
</feature>
<dbReference type="RefSeq" id="WP_233725995.1">
    <property type="nucleotide sequence ID" value="NZ_JAJVCN010000001.1"/>
</dbReference>
<protein>
    <submittedName>
        <fullName evidence="6">TetR/AcrR family transcriptional regulator</fullName>
    </submittedName>
</protein>
<dbReference type="PROSITE" id="PS01081">
    <property type="entry name" value="HTH_TETR_1"/>
    <property type="match status" value="1"/>
</dbReference>
<reference evidence="6 7" key="1">
    <citation type="submission" date="2021-12" db="EMBL/GenBank/DDBJ databases">
        <title>Genome sequence of Kibdelosporangium philippinense ATCC 49844.</title>
        <authorList>
            <person name="Fedorov E.A."/>
            <person name="Omeragic M."/>
            <person name="Shalygina K.F."/>
            <person name="Maclea K.S."/>
        </authorList>
    </citation>
    <scope>NUCLEOTIDE SEQUENCE [LARGE SCALE GENOMIC DNA]</scope>
    <source>
        <strain evidence="6 7">ATCC 49844</strain>
    </source>
</reference>
<sequence>MTEGEQPLGLRERKKLETRAKLVKAAIRLATAKGIEHVTVDDIAAEAGVSARTFFNYFPSKEDAVLRPDADPIAETQKIIDNLLEAPAELSPVKAYAHAMRHITARLDAEREDWLVRISIIERDPSLVVKMFTAREETERMVLEALGRRCALDPDTELYPTLVFMIVAGAFRAAVKRWISLGGSALLTELFDTAIDTVVAGMPVPTGTAGTQEGKK</sequence>
<evidence type="ECO:0000259" key="5">
    <source>
        <dbReference type="PROSITE" id="PS50977"/>
    </source>
</evidence>
<dbReference type="InterPro" id="IPR001647">
    <property type="entry name" value="HTH_TetR"/>
</dbReference>
<dbReference type="EMBL" id="JAJVCN010000001">
    <property type="protein sequence ID" value="MCE7004481.1"/>
    <property type="molecule type" value="Genomic_DNA"/>
</dbReference>
<dbReference type="PANTHER" id="PTHR30055:SF238">
    <property type="entry name" value="MYCOFACTOCIN BIOSYNTHESIS TRANSCRIPTIONAL REGULATOR MFTR-RELATED"/>
    <property type="match status" value="1"/>
</dbReference>
<gene>
    <name evidence="6" type="ORF">LWC34_16800</name>
</gene>
<evidence type="ECO:0000256" key="3">
    <source>
        <dbReference type="ARBA" id="ARBA00023163"/>
    </source>
</evidence>
<evidence type="ECO:0000256" key="4">
    <source>
        <dbReference type="PROSITE-ProRule" id="PRU00335"/>
    </source>
</evidence>
<dbReference type="InterPro" id="IPR050109">
    <property type="entry name" value="HTH-type_TetR-like_transc_reg"/>
</dbReference>
<dbReference type="Gene3D" id="1.10.10.60">
    <property type="entry name" value="Homeodomain-like"/>
    <property type="match status" value="1"/>
</dbReference>